<reference evidence="1" key="1">
    <citation type="submission" date="2012-07" db="EMBL/GenBank/DDBJ databases">
        <authorList>
            <person name="Cummings C."/>
        </authorList>
    </citation>
    <scope>NUCLEOTIDE SEQUENCE</scope>
    <source>
        <strain evidence="1">1330</strain>
    </source>
</reference>
<name>K8A302_9ENTR</name>
<dbReference type="Proteomes" id="UP000009340">
    <property type="component" value="Unassembled WGS sequence"/>
</dbReference>
<proteinExistence type="predicted"/>
<dbReference type="AlphaFoldDB" id="K8A302"/>
<evidence type="ECO:0000313" key="1">
    <source>
        <dbReference type="EMBL" id="CCJ74253.1"/>
    </source>
</evidence>
<gene>
    <name evidence="1" type="ORF">BN137_3651</name>
</gene>
<dbReference type="EMBL" id="CAKW01000131">
    <property type="protein sequence ID" value="CCJ74253.1"/>
    <property type="molecule type" value="Genomic_DNA"/>
</dbReference>
<comment type="caution">
    <text evidence="1">The sequence shown here is derived from an EMBL/GenBank/DDBJ whole genome shotgun (WGS) entry which is preliminary data.</text>
</comment>
<accession>K8A302</accession>
<organism evidence="1 2">
    <name type="scientific">Cronobacter condimenti 1330</name>
    <dbReference type="NCBI Taxonomy" id="1073999"/>
    <lineage>
        <taxon>Bacteria</taxon>
        <taxon>Pseudomonadati</taxon>
        <taxon>Pseudomonadota</taxon>
        <taxon>Gammaproteobacteria</taxon>
        <taxon>Enterobacterales</taxon>
        <taxon>Enterobacteriaceae</taxon>
        <taxon>Cronobacter</taxon>
    </lineage>
</organism>
<sequence>MYRRAWAAHQARQYYHLKYKVYTYQITGLRTGNEHVSRKENRHKKTA</sequence>
<protein>
    <submittedName>
        <fullName evidence="1">Uncharacterized protein</fullName>
    </submittedName>
</protein>
<evidence type="ECO:0000313" key="2">
    <source>
        <dbReference type="Proteomes" id="UP000009340"/>
    </source>
</evidence>